<name>A0A9P8ARM8_9AGAR</name>
<proteinExistence type="predicted"/>
<dbReference type="AlphaFoldDB" id="A0A9P8ARM8"/>
<dbReference type="GeneID" id="66105571"/>
<reference evidence="1" key="1">
    <citation type="submission" date="2020-11" db="EMBL/GenBank/DDBJ databases">
        <title>Adaptations for nitrogen fixation in a non-lichenized fungal sporocarp promotes dispersal by wood-feeding termites.</title>
        <authorList>
            <consortium name="DOE Joint Genome Institute"/>
            <person name="Koch R.A."/>
            <person name="Yoon G."/>
            <person name="Arayal U."/>
            <person name="Lail K."/>
            <person name="Amirebrahimi M."/>
            <person name="Labutti K."/>
            <person name="Lipzen A."/>
            <person name="Riley R."/>
            <person name="Barry K."/>
            <person name="Henrissat B."/>
            <person name="Grigoriev I.V."/>
            <person name="Herr J.R."/>
            <person name="Aime M.C."/>
        </authorList>
    </citation>
    <scope>NUCLEOTIDE SEQUENCE</scope>
    <source>
        <strain evidence="1">MCA 3950</strain>
    </source>
</reference>
<sequence length="131" mass="15339">LLFAIYSVLSKAANPDTYLLLKVIQSYFELDIYALINIHIKKSIKEERQKLEVLNVRLKTYSQATDHKGFKTSIMHAQQYLFDDIIAKGVTKNYNTKVNESRHDPLKEAYQTQTNFKNITEQIQFLIKLIK</sequence>
<dbReference type="Proteomes" id="UP000812287">
    <property type="component" value="Unassembled WGS sequence"/>
</dbReference>
<keyword evidence="2" id="KW-1185">Reference proteome</keyword>
<dbReference type="EMBL" id="MU250536">
    <property type="protein sequence ID" value="KAG7445548.1"/>
    <property type="molecule type" value="Genomic_DNA"/>
</dbReference>
<feature type="non-terminal residue" evidence="1">
    <location>
        <position position="1"/>
    </location>
</feature>
<evidence type="ECO:0000313" key="2">
    <source>
        <dbReference type="Proteomes" id="UP000812287"/>
    </source>
</evidence>
<dbReference type="RefSeq" id="XP_043039048.1">
    <property type="nucleotide sequence ID" value="XM_043183274.1"/>
</dbReference>
<evidence type="ECO:0000313" key="1">
    <source>
        <dbReference type="EMBL" id="KAG7445548.1"/>
    </source>
</evidence>
<comment type="caution">
    <text evidence="1">The sequence shown here is derived from an EMBL/GenBank/DDBJ whole genome shotgun (WGS) entry which is preliminary data.</text>
</comment>
<gene>
    <name evidence="1" type="ORF">BT62DRAFT_896719</name>
</gene>
<dbReference type="OrthoDB" id="3239511at2759"/>
<accession>A0A9P8ARM8</accession>
<organism evidence="1 2">
    <name type="scientific">Guyanagaster necrorhizus</name>
    <dbReference type="NCBI Taxonomy" id="856835"/>
    <lineage>
        <taxon>Eukaryota</taxon>
        <taxon>Fungi</taxon>
        <taxon>Dikarya</taxon>
        <taxon>Basidiomycota</taxon>
        <taxon>Agaricomycotina</taxon>
        <taxon>Agaricomycetes</taxon>
        <taxon>Agaricomycetidae</taxon>
        <taxon>Agaricales</taxon>
        <taxon>Marasmiineae</taxon>
        <taxon>Physalacriaceae</taxon>
        <taxon>Guyanagaster</taxon>
    </lineage>
</organism>
<protein>
    <submittedName>
        <fullName evidence="1">Uncharacterized protein</fullName>
    </submittedName>
</protein>